<reference evidence="4 5" key="1">
    <citation type="submission" date="2014-04" db="EMBL/GenBank/DDBJ databases">
        <title>Aquimarina sp. 22II-S11-z7 Genome Sequencing.</title>
        <authorList>
            <person name="Lai Q."/>
        </authorList>
    </citation>
    <scope>NUCLEOTIDE SEQUENCE [LARGE SCALE GENOMIC DNA]</scope>
    <source>
        <strain evidence="4 5">22II-S11-z7</strain>
    </source>
</reference>
<evidence type="ECO:0000256" key="2">
    <source>
        <dbReference type="ARBA" id="ARBA00022737"/>
    </source>
</evidence>
<feature type="signal peptide" evidence="3">
    <location>
        <begin position="1"/>
        <end position="19"/>
    </location>
</feature>
<dbReference type="InterPro" id="IPR032675">
    <property type="entry name" value="LRR_dom_sf"/>
</dbReference>
<dbReference type="EMBL" id="AQRA01000017">
    <property type="protein sequence ID" value="EZH71384.1"/>
    <property type="molecule type" value="Genomic_DNA"/>
</dbReference>
<keyword evidence="5" id="KW-1185">Reference proteome</keyword>
<proteinExistence type="predicted"/>
<accession>A0A023BN47</accession>
<dbReference type="Pfam" id="PF12799">
    <property type="entry name" value="LRR_4"/>
    <property type="match status" value="1"/>
</dbReference>
<dbReference type="PROSITE" id="PS51450">
    <property type="entry name" value="LRR"/>
    <property type="match status" value="1"/>
</dbReference>
<dbReference type="InterPro" id="IPR025875">
    <property type="entry name" value="Leu-rich_rpt_4"/>
</dbReference>
<name>A0A023BN47_9FLAO</name>
<dbReference type="OrthoDB" id="1439291at2"/>
<dbReference type="AlphaFoldDB" id="A0A023BN47"/>
<evidence type="ECO:0000313" key="5">
    <source>
        <dbReference type="Proteomes" id="UP000023541"/>
    </source>
</evidence>
<dbReference type="Gene3D" id="3.80.10.10">
    <property type="entry name" value="Ribonuclease Inhibitor"/>
    <property type="match status" value="3"/>
</dbReference>
<evidence type="ECO:0000256" key="3">
    <source>
        <dbReference type="SAM" id="SignalP"/>
    </source>
</evidence>
<sequence>MKKIIFLGILLCLTLTSYAQNIYIPDGNFKNALLNYSPAIDKNGDGEISKTEAEKVSYIVVTNKNINNLSGIEHFTNITSLNVSKNKLISLNLTKNTKLQYLYASQNQLTNLNVSGCTQLERLDASNNQLAQLDVSKNAILFELKIYNNKFKRINIDSNTKLSILHAWTNQLEELNSTKNLNLTRLYLWGNKLTSLDVSKNTKLDELNIGNNLLTTIDASKNTMLTHLDVRESLLTSLKLPVTPTLRLINVEKNKLTSINLTGNPNLERLDIGSNALTEIDLSKNTNLVSLYCSKNKITKLDARNCKIVNLDVSDNSELKTMFLTHRYLSKYIKIDKCPKLEFICLHKYYSDTAYIQNRVNALGYNCVISSDCSLAPTSKIINFNDLNFKAGLVSKYDIDGDNEISVDEAEKVGVINLENKNISNIIGIEYFVNLRVLLLKNNQISSVNLSKNNKLNTIDLANNKLTSIDLSNKPLLRYLTLDNNQLSQISLNSSIDLQVLRLPNNQITTLDITSNTNLETVDVSRNLISKIDIRNCRSINTLNISNNPNLRQAYLTGNHSFYQSYQHFSGVVHHARRLYLGGCPKLNFVCVNSVSFLNEIKNYIRFTLGYSKCNVNTSCKPTKTSAFDNHFILSPNPAKSYLALTPKDHTMTGNATVTIVRLSGEIVKKVVVKFIVDSREELIREDPFSAPIPRGTNDILMGLNSVLIDVNGLPVGQYILHLQSSKGLLTTKFIKN</sequence>
<dbReference type="PANTHER" id="PTHR47566:SF1">
    <property type="entry name" value="PROTEIN NUD1"/>
    <property type="match status" value="1"/>
</dbReference>
<feature type="chain" id="PRO_5001511681" description="EF-hand domain-containing protein" evidence="3">
    <location>
        <begin position="20"/>
        <end position="737"/>
    </location>
</feature>
<evidence type="ECO:0000313" key="4">
    <source>
        <dbReference type="EMBL" id="EZH71384.1"/>
    </source>
</evidence>
<evidence type="ECO:0008006" key="6">
    <source>
        <dbReference type="Google" id="ProtNLM"/>
    </source>
</evidence>
<dbReference type="InterPro" id="IPR001611">
    <property type="entry name" value="Leu-rich_rpt"/>
</dbReference>
<keyword evidence="3" id="KW-0732">Signal</keyword>
<organism evidence="4 5">
    <name type="scientific">Aquimarina atlantica</name>
    <dbReference type="NCBI Taxonomy" id="1317122"/>
    <lineage>
        <taxon>Bacteria</taxon>
        <taxon>Pseudomonadati</taxon>
        <taxon>Bacteroidota</taxon>
        <taxon>Flavobacteriia</taxon>
        <taxon>Flavobacteriales</taxon>
        <taxon>Flavobacteriaceae</taxon>
        <taxon>Aquimarina</taxon>
    </lineage>
</organism>
<dbReference type="SUPFAM" id="SSF52058">
    <property type="entry name" value="L domain-like"/>
    <property type="match status" value="2"/>
</dbReference>
<dbReference type="Proteomes" id="UP000023541">
    <property type="component" value="Unassembled WGS sequence"/>
</dbReference>
<gene>
    <name evidence="4" type="ORF">ATO12_07725</name>
</gene>
<dbReference type="RefSeq" id="WP_034247411.1">
    <property type="nucleotide sequence ID" value="NZ_AQRA01000017.1"/>
</dbReference>
<comment type="caution">
    <text evidence="4">The sequence shown here is derived from an EMBL/GenBank/DDBJ whole genome shotgun (WGS) entry which is preliminary data.</text>
</comment>
<dbReference type="SMART" id="SM00365">
    <property type="entry name" value="LRR_SD22"/>
    <property type="match status" value="8"/>
</dbReference>
<dbReference type="GO" id="GO:0035591">
    <property type="term" value="F:signaling adaptor activity"/>
    <property type="evidence" value="ECO:0007669"/>
    <property type="project" value="TreeGrafter"/>
</dbReference>
<evidence type="ECO:0000256" key="1">
    <source>
        <dbReference type="ARBA" id="ARBA00022614"/>
    </source>
</evidence>
<keyword evidence="2" id="KW-0677">Repeat</keyword>
<dbReference type="PANTHER" id="PTHR47566">
    <property type="match status" value="1"/>
</dbReference>
<keyword evidence="1" id="KW-0433">Leucine-rich repeat</keyword>
<dbReference type="InterPro" id="IPR052574">
    <property type="entry name" value="CDIRP"/>
</dbReference>
<protein>
    <recommendedName>
        <fullName evidence="6">EF-hand domain-containing protein</fullName>
    </recommendedName>
</protein>
<dbReference type="eggNOG" id="COG4886">
    <property type="taxonomic scope" value="Bacteria"/>
</dbReference>